<gene>
    <name evidence="1" type="ORF">BWQ96_08455</name>
</gene>
<dbReference type="AlphaFoldDB" id="A0A2V3II98"/>
<dbReference type="Proteomes" id="UP000247409">
    <property type="component" value="Unassembled WGS sequence"/>
</dbReference>
<protein>
    <submittedName>
        <fullName evidence="1">Uncharacterized protein</fullName>
    </submittedName>
</protein>
<name>A0A2V3II98_9FLOR</name>
<keyword evidence="2" id="KW-1185">Reference proteome</keyword>
<evidence type="ECO:0000313" key="2">
    <source>
        <dbReference type="Proteomes" id="UP000247409"/>
    </source>
</evidence>
<proteinExistence type="predicted"/>
<accession>A0A2V3II98</accession>
<comment type="caution">
    <text evidence="1">The sequence shown here is derived from an EMBL/GenBank/DDBJ whole genome shotgun (WGS) entry which is preliminary data.</text>
</comment>
<evidence type="ECO:0000313" key="1">
    <source>
        <dbReference type="EMBL" id="PXF41807.1"/>
    </source>
</evidence>
<dbReference type="EMBL" id="NBIV01000193">
    <property type="protein sequence ID" value="PXF41807.1"/>
    <property type="molecule type" value="Genomic_DNA"/>
</dbReference>
<organism evidence="1 2">
    <name type="scientific">Gracilariopsis chorda</name>
    <dbReference type="NCBI Taxonomy" id="448386"/>
    <lineage>
        <taxon>Eukaryota</taxon>
        <taxon>Rhodophyta</taxon>
        <taxon>Florideophyceae</taxon>
        <taxon>Rhodymeniophycidae</taxon>
        <taxon>Gracilariales</taxon>
        <taxon>Gracilariaceae</taxon>
        <taxon>Gracilariopsis</taxon>
    </lineage>
</organism>
<reference evidence="1 2" key="1">
    <citation type="journal article" date="2018" name="Mol. Biol. Evol.">
        <title>Analysis of the draft genome of the red seaweed Gracilariopsis chorda provides insights into genome size evolution in Rhodophyta.</title>
        <authorList>
            <person name="Lee J."/>
            <person name="Yang E.C."/>
            <person name="Graf L."/>
            <person name="Yang J.H."/>
            <person name="Qiu H."/>
            <person name="Zel Zion U."/>
            <person name="Chan C.X."/>
            <person name="Stephens T.G."/>
            <person name="Weber A.P.M."/>
            <person name="Boo G.H."/>
            <person name="Boo S.M."/>
            <person name="Kim K.M."/>
            <person name="Shin Y."/>
            <person name="Jung M."/>
            <person name="Lee S.J."/>
            <person name="Yim H.S."/>
            <person name="Lee J.H."/>
            <person name="Bhattacharya D."/>
            <person name="Yoon H.S."/>
        </authorList>
    </citation>
    <scope>NUCLEOTIDE SEQUENCE [LARGE SCALE GENOMIC DNA]</scope>
    <source>
        <strain evidence="1 2">SKKU-2015</strain>
        <tissue evidence="1">Whole body</tissue>
    </source>
</reference>
<sequence length="195" mass="22170">MRPRIIEAFKMATTGDLSPMVDKGAAFIHDPCIQNETETMPFEKYPKHRCPACGLTSSKNVEDMRNRLRSSFEKHAGKDAETVTRTLCGRTSGSRSLTEVDNELRVVKDSMQKLQDDIAKNSRSLELEKDVLQRSEIRFNHAKQNCLELLSMAKKHKRLKREKDGLSSSMRSFETKTDAQAVYCIIYPAKILEAS</sequence>